<gene>
    <name evidence="2" type="ORF">WCY31_05590</name>
</gene>
<dbReference type="CDD" id="cd09117">
    <property type="entry name" value="PLDc_Bfil_DEXD_like"/>
    <property type="match status" value="1"/>
</dbReference>
<feature type="domain" description="Restriction endonuclease type II NgoFVII N-terminal" evidence="1">
    <location>
        <begin position="73"/>
        <end position="141"/>
    </location>
</feature>
<organism evidence="2 3">
    <name type="scientific">Sulfurimonas diazotrophicus</name>
    <dbReference type="NCBI Taxonomy" id="3131939"/>
    <lineage>
        <taxon>Bacteria</taxon>
        <taxon>Pseudomonadati</taxon>
        <taxon>Campylobacterota</taxon>
        <taxon>Epsilonproteobacteria</taxon>
        <taxon>Campylobacterales</taxon>
        <taxon>Sulfurimonadaceae</taxon>
        <taxon>Sulfurimonas</taxon>
    </lineage>
</organism>
<dbReference type="Proteomes" id="UP001447842">
    <property type="component" value="Chromosome"/>
</dbReference>
<sequence length="393" mass="46009">MNIISDAKKIDKKMTSLIKKYQEIYIATAWATLGSDSSQALLNYSKKISMMIVGVSGYNTSPEFIETFLNVNSVKYMFSTKGVIFHPKIYLFMNSKSDWECLIGSANFTRGGLANNIEMMVHLNSQDADTKTFIDNILDEINKYFSLAYRMTHEKYQIYLKDYNAQENNRNNVDKSNENAQQLMTETPINLLSWKNFFDKAKHALDDSLEERLKLLEHVQEYFKKYSSLSEMPDDIVRQIAGTINYGEHDVNWMYFGHMVSPYFKKQIIESADEFSKALDAIPLEGEVSKEMYMKFVNFVQSNVPYGFGVKSLSRLLAMKRPDIFYCVTKNNTYPVYRDFNMDELKQHDYERYWDEVIVNIHDTPWYKSLEPSSDEERKVWKVRAAMLDIITY</sequence>
<evidence type="ECO:0000313" key="2">
    <source>
        <dbReference type="EMBL" id="XAU16181.1"/>
    </source>
</evidence>
<dbReference type="InterPro" id="IPR019065">
    <property type="entry name" value="RE_NgoFVII_N"/>
</dbReference>
<dbReference type="RefSeq" id="WP_345973580.1">
    <property type="nucleotide sequence ID" value="NZ_CP147920.1"/>
</dbReference>
<reference evidence="2 3" key="1">
    <citation type="submission" date="2024-03" db="EMBL/GenBank/DDBJ databases">
        <title>Sulfurimonas sp. HSL3-1.</title>
        <authorList>
            <person name="Wang S."/>
        </authorList>
    </citation>
    <scope>NUCLEOTIDE SEQUENCE [LARGE SCALE GENOMIC DNA]</scope>
    <source>
        <strain evidence="2 3">HSL3-1</strain>
    </source>
</reference>
<evidence type="ECO:0000259" key="1">
    <source>
        <dbReference type="Pfam" id="PF09565"/>
    </source>
</evidence>
<accession>A0ABZ3HCD5</accession>
<dbReference type="Pfam" id="PF09565">
    <property type="entry name" value="RE_NgoFVII"/>
    <property type="match status" value="1"/>
</dbReference>
<proteinExistence type="predicted"/>
<dbReference type="SUPFAM" id="SSF56024">
    <property type="entry name" value="Phospholipase D/nuclease"/>
    <property type="match status" value="1"/>
</dbReference>
<dbReference type="EMBL" id="CP147920">
    <property type="protein sequence ID" value="XAU16181.1"/>
    <property type="molecule type" value="Genomic_DNA"/>
</dbReference>
<evidence type="ECO:0000313" key="3">
    <source>
        <dbReference type="Proteomes" id="UP001447842"/>
    </source>
</evidence>
<protein>
    <submittedName>
        <fullName evidence="2">Phospholipase D family protein</fullName>
    </submittedName>
</protein>
<keyword evidence="3" id="KW-1185">Reference proteome</keyword>
<name>A0ABZ3HCD5_9BACT</name>
<dbReference type="Gene3D" id="3.30.870.10">
    <property type="entry name" value="Endonuclease Chain A"/>
    <property type="match status" value="1"/>
</dbReference>